<dbReference type="Pfam" id="PF01047">
    <property type="entry name" value="MarR"/>
    <property type="match status" value="1"/>
</dbReference>
<dbReference type="EMBL" id="QUMQ01000001">
    <property type="protein sequence ID" value="REF95574.1"/>
    <property type="molecule type" value="Genomic_DNA"/>
</dbReference>
<dbReference type="SUPFAM" id="SSF46785">
    <property type="entry name" value="Winged helix' DNA-binding domain"/>
    <property type="match status" value="1"/>
</dbReference>
<dbReference type="InterPro" id="IPR039422">
    <property type="entry name" value="MarR/SlyA-like"/>
</dbReference>
<evidence type="ECO:0000313" key="2">
    <source>
        <dbReference type="EMBL" id="REF95574.1"/>
    </source>
</evidence>
<dbReference type="AlphaFoldDB" id="A0A3D9ZGF2"/>
<dbReference type="PANTHER" id="PTHR33164">
    <property type="entry name" value="TRANSCRIPTIONAL REGULATOR, MARR FAMILY"/>
    <property type="match status" value="1"/>
</dbReference>
<protein>
    <submittedName>
        <fullName evidence="2">DNA-binding MarR family transcriptional regulator</fullName>
    </submittedName>
</protein>
<proteinExistence type="predicted"/>
<reference evidence="2 3" key="1">
    <citation type="submission" date="2018-08" db="EMBL/GenBank/DDBJ databases">
        <title>Sequencing the genomes of 1000 actinobacteria strains.</title>
        <authorList>
            <person name="Klenk H.-P."/>
        </authorList>
    </citation>
    <scope>NUCLEOTIDE SEQUENCE [LARGE SCALE GENOMIC DNA]</scope>
    <source>
        <strain evidence="2 3">DSM 44099</strain>
    </source>
</reference>
<dbReference type="InterPro" id="IPR036388">
    <property type="entry name" value="WH-like_DNA-bd_sf"/>
</dbReference>
<dbReference type="Gene3D" id="1.10.10.10">
    <property type="entry name" value="Winged helix-like DNA-binding domain superfamily/Winged helix DNA-binding domain"/>
    <property type="match status" value="1"/>
</dbReference>
<gene>
    <name evidence="2" type="ORF">DFJ67_1533</name>
</gene>
<dbReference type="GO" id="GO:0003677">
    <property type="term" value="F:DNA binding"/>
    <property type="evidence" value="ECO:0007669"/>
    <property type="project" value="UniProtKB-KW"/>
</dbReference>
<feature type="domain" description="HTH marR-type" evidence="1">
    <location>
        <begin position="13"/>
        <end position="149"/>
    </location>
</feature>
<accession>A0A3D9ZGF2</accession>
<name>A0A3D9ZGF2_9ACTN</name>
<dbReference type="GO" id="GO:0006950">
    <property type="term" value="P:response to stress"/>
    <property type="evidence" value="ECO:0007669"/>
    <property type="project" value="TreeGrafter"/>
</dbReference>
<dbReference type="InterPro" id="IPR036390">
    <property type="entry name" value="WH_DNA-bd_sf"/>
</dbReference>
<keyword evidence="2" id="KW-0238">DNA-binding</keyword>
<evidence type="ECO:0000313" key="3">
    <source>
        <dbReference type="Proteomes" id="UP000256913"/>
    </source>
</evidence>
<dbReference type="GO" id="GO:0003700">
    <property type="term" value="F:DNA-binding transcription factor activity"/>
    <property type="evidence" value="ECO:0007669"/>
    <property type="project" value="InterPro"/>
</dbReference>
<dbReference type="PANTHER" id="PTHR33164:SF106">
    <property type="entry name" value="TRANSCRIPTIONAL REGULATORY PROTEIN"/>
    <property type="match status" value="1"/>
</dbReference>
<dbReference type="PROSITE" id="PS50995">
    <property type="entry name" value="HTH_MARR_2"/>
    <property type="match status" value="1"/>
</dbReference>
<comment type="caution">
    <text evidence="2">The sequence shown here is derived from an EMBL/GenBank/DDBJ whole genome shotgun (WGS) entry which is preliminary data.</text>
</comment>
<dbReference type="RefSeq" id="WP_116067232.1">
    <property type="nucleotide sequence ID" value="NZ_BONB01000006.1"/>
</dbReference>
<organism evidence="2 3">
    <name type="scientific">Asanoa ferruginea</name>
    <dbReference type="NCBI Taxonomy" id="53367"/>
    <lineage>
        <taxon>Bacteria</taxon>
        <taxon>Bacillati</taxon>
        <taxon>Actinomycetota</taxon>
        <taxon>Actinomycetes</taxon>
        <taxon>Micromonosporales</taxon>
        <taxon>Micromonosporaceae</taxon>
        <taxon>Asanoa</taxon>
    </lineage>
</organism>
<keyword evidence="3" id="KW-1185">Reference proteome</keyword>
<dbReference type="InterPro" id="IPR000835">
    <property type="entry name" value="HTH_MarR-typ"/>
</dbReference>
<dbReference type="OrthoDB" id="3173926at2"/>
<sequence>MSTADDLVARTARRQHAHAIMTALRELRVQLSLLNHQVGGHVELKDIDLDCFELISREGPVSPTALARRAGLHPATMTGVLDRLERGGWVTRERDATDRRAVAVHAVRGRSTELMRLYGGLGRAIEELCAGRDEGELALVADFLRHATRAGRLATDTLAADRAGG</sequence>
<dbReference type="SMART" id="SM00347">
    <property type="entry name" value="HTH_MARR"/>
    <property type="match status" value="1"/>
</dbReference>
<evidence type="ECO:0000259" key="1">
    <source>
        <dbReference type="PROSITE" id="PS50995"/>
    </source>
</evidence>
<dbReference type="Proteomes" id="UP000256913">
    <property type="component" value="Unassembled WGS sequence"/>
</dbReference>